<gene>
    <name evidence="1" type="ORF">F5144DRAFT_559164</name>
</gene>
<evidence type="ECO:0000313" key="1">
    <source>
        <dbReference type="EMBL" id="KAH6651338.1"/>
    </source>
</evidence>
<dbReference type="EMBL" id="JAGIZQ010000001">
    <property type="protein sequence ID" value="KAH6651338.1"/>
    <property type="molecule type" value="Genomic_DNA"/>
</dbReference>
<organism evidence="1 2">
    <name type="scientific">Chaetomium tenue</name>
    <dbReference type="NCBI Taxonomy" id="1854479"/>
    <lineage>
        <taxon>Eukaryota</taxon>
        <taxon>Fungi</taxon>
        <taxon>Dikarya</taxon>
        <taxon>Ascomycota</taxon>
        <taxon>Pezizomycotina</taxon>
        <taxon>Sordariomycetes</taxon>
        <taxon>Sordariomycetidae</taxon>
        <taxon>Sordariales</taxon>
        <taxon>Chaetomiaceae</taxon>
        <taxon>Chaetomium</taxon>
    </lineage>
</organism>
<dbReference type="Proteomes" id="UP000724584">
    <property type="component" value="Unassembled WGS sequence"/>
</dbReference>
<comment type="caution">
    <text evidence="1">The sequence shown here is derived from an EMBL/GenBank/DDBJ whole genome shotgun (WGS) entry which is preliminary data.</text>
</comment>
<keyword evidence="2" id="KW-1185">Reference proteome</keyword>
<proteinExistence type="predicted"/>
<sequence>MALRFASIILILGLFAPFIAGQTATTGSTASITSPSAPDRSAEGVQICYGRGAICDAKRGLYDQCENEQDAHGLDGYWECVCTSGYAAVQEACEDCQMFYGVITTRYTNYTVTCSSKSYTLAPIPSSVLGQQSSHNATRGTGARTSQQPTYVVTVNAMPTVPLPTVATTFALPLATGSASRSLAHSPLPGVLLALGISLGLW</sequence>
<evidence type="ECO:0000313" key="2">
    <source>
        <dbReference type="Proteomes" id="UP000724584"/>
    </source>
</evidence>
<accession>A0ACB7PTB0</accession>
<name>A0ACB7PTB0_9PEZI</name>
<protein>
    <submittedName>
        <fullName evidence="1">Uncharacterized protein</fullName>
    </submittedName>
</protein>
<reference evidence="1 2" key="1">
    <citation type="journal article" date="2021" name="Nat. Commun.">
        <title>Genetic determinants of endophytism in the Arabidopsis root mycobiome.</title>
        <authorList>
            <person name="Mesny F."/>
            <person name="Miyauchi S."/>
            <person name="Thiergart T."/>
            <person name="Pickel B."/>
            <person name="Atanasova L."/>
            <person name="Karlsson M."/>
            <person name="Huettel B."/>
            <person name="Barry K.W."/>
            <person name="Haridas S."/>
            <person name="Chen C."/>
            <person name="Bauer D."/>
            <person name="Andreopoulos W."/>
            <person name="Pangilinan J."/>
            <person name="LaButti K."/>
            <person name="Riley R."/>
            <person name="Lipzen A."/>
            <person name="Clum A."/>
            <person name="Drula E."/>
            <person name="Henrissat B."/>
            <person name="Kohler A."/>
            <person name="Grigoriev I.V."/>
            <person name="Martin F.M."/>
            <person name="Hacquard S."/>
        </authorList>
    </citation>
    <scope>NUCLEOTIDE SEQUENCE [LARGE SCALE GENOMIC DNA]</scope>
    <source>
        <strain evidence="1 2">MPI-SDFR-AT-0079</strain>
    </source>
</reference>